<feature type="compositionally biased region" description="Gly residues" evidence="1">
    <location>
        <begin position="308"/>
        <end position="322"/>
    </location>
</feature>
<dbReference type="AlphaFoldDB" id="A0AAD8SSK3"/>
<comment type="caution">
    <text evidence="3">The sequence shown here is derived from an EMBL/GenBank/DDBJ whole genome shotgun (WGS) entry which is preliminary data.</text>
</comment>
<feature type="compositionally biased region" description="Low complexity" evidence="1">
    <location>
        <begin position="470"/>
        <end position="490"/>
    </location>
</feature>
<dbReference type="EMBL" id="JAUUTY010000003">
    <property type="protein sequence ID" value="KAK1662837.1"/>
    <property type="molecule type" value="Genomic_DNA"/>
</dbReference>
<proteinExistence type="predicted"/>
<evidence type="ECO:0000256" key="1">
    <source>
        <dbReference type="SAM" id="MobiDB-lite"/>
    </source>
</evidence>
<reference evidence="3" key="1">
    <citation type="submission" date="2023-07" db="EMBL/GenBank/DDBJ databases">
        <title>A chromosome-level genome assembly of Lolium multiflorum.</title>
        <authorList>
            <person name="Chen Y."/>
            <person name="Copetti D."/>
            <person name="Kolliker R."/>
            <person name="Studer B."/>
        </authorList>
    </citation>
    <scope>NUCLEOTIDE SEQUENCE</scope>
    <source>
        <strain evidence="3">02402/16</strain>
        <tissue evidence="3">Leaf</tissue>
    </source>
</reference>
<feature type="region of interest" description="Disordered" evidence="1">
    <location>
        <begin position="238"/>
        <end position="326"/>
    </location>
</feature>
<feature type="domain" description="Reverse transcriptase Ty1/copia-type" evidence="2">
    <location>
        <begin position="552"/>
        <end position="763"/>
    </location>
</feature>
<dbReference type="Pfam" id="PF14223">
    <property type="entry name" value="Retrotran_gag_2"/>
    <property type="match status" value="1"/>
</dbReference>
<protein>
    <recommendedName>
        <fullName evidence="2">Reverse transcriptase Ty1/copia-type domain-containing protein</fullName>
    </recommendedName>
</protein>
<feature type="compositionally biased region" description="Polar residues" evidence="1">
    <location>
        <begin position="238"/>
        <end position="258"/>
    </location>
</feature>
<dbReference type="PANTHER" id="PTHR47481">
    <property type="match status" value="1"/>
</dbReference>
<organism evidence="3 4">
    <name type="scientific">Lolium multiflorum</name>
    <name type="common">Italian ryegrass</name>
    <name type="synonym">Lolium perenne subsp. multiflorum</name>
    <dbReference type="NCBI Taxonomy" id="4521"/>
    <lineage>
        <taxon>Eukaryota</taxon>
        <taxon>Viridiplantae</taxon>
        <taxon>Streptophyta</taxon>
        <taxon>Embryophyta</taxon>
        <taxon>Tracheophyta</taxon>
        <taxon>Spermatophyta</taxon>
        <taxon>Magnoliopsida</taxon>
        <taxon>Liliopsida</taxon>
        <taxon>Poales</taxon>
        <taxon>Poaceae</taxon>
        <taxon>BOP clade</taxon>
        <taxon>Pooideae</taxon>
        <taxon>Poodae</taxon>
        <taxon>Poeae</taxon>
        <taxon>Poeae Chloroplast Group 2 (Poeae type)</taxon>
        <taxon>Loliodinae</taxon>
        <taxon>Loliinae</taxon>
        <taxon>Lolium</taxon>
    </lineage>
</organism>
<keyword evidence="4" id="KW-1185">Reference proteome</keyword>
<accession>A0AAD8SSK3</accession>
<dbReference type="SUPFAM" id="SSF56672">
    <property type="entry name" value="DNA/RNA polymerases"/>
    <property type="match status" value="1"/>
</dbReference>
<dbReference type="InterPro" id="IPR013103">
    <property type="entry name" value="RVT_2"/>
</dbReference>
<feature type="compositionally biased region" description="Low complexity" evidence="1">
    <location>
        <begin position="424"/>
        <end position="460"/>
    </location>
</feature>
<dbReference type="InterPro" id="IPR043502">
    <property type="entry name" value="DNA/RNA_pol_sf"/>
</dbReference>
<name>A0AAD8SSK3_LOLMU</name>
<evidence type="ECO:0000313" key="3">
    <source>
        <dbReference type="EMBL" id="KAK1662837.1"/>
    </source>
</evidence>
<sequence length="765" mass="81770">MAQHDSSLALTSSSSSSLSTVVAGPVITPPTDTAAVPVLPAIAVRLNGSNFMLWKALALPTFAGARLHGFLDGSAPAPPSTIREGTGDAARDVANPAYAQWWTLDQRVLGHLLGSMHEDVSAQLIGRTTAAAAWSAVHTMFSAENRAGIRALRREIQGLKKGDKSASEYMQKVKALADAMAAAGSPLRDDEIIDYMLTGLGTAFNPIAASMDFAPTPVTLAMFYKNVLNYEGLQKQQQADPEDWTSSANAATRPYTNNSGRASDSPRPSGGRPTGGGPQGQHGPVQGGYGQGSGGHGGGGQDRRRNDGNGGNGGNNGRNGGGRSRRWRPQCQICDIWGHDASTCRRRYDQPQQRSGNSASTSSNEQYWHLDSGASDHLTSDLERLHVHDRYHGKDQVQDIVPECSPSVIDVHGAPLHGSCPEVSSSPAPGSTSPAPVAPSDGPSSPVAPTVVPPSAGTPSPAAPSPAQPVSPSVESSAAPSTATPSAVPVHTMVTRTRDHTRRAKKYTDGTIRYDASRRAFFVTPASHRDALHDSAWRAAMTEEFTALQLTHTWKLVPRPPGVNIVGSKWVFKTKQRPDGSVDKYKARLVARGFTQQHGIDYGDTFSLVVKPATVRLVLSLAVSRGWSLRQIDVSNAFLHGFLSEDVYMQQPPGFEDDRYPSHVCKLQRALYGLKQSPRAWYARLSALLLDLGFTSSKADTSLFIFSRDGVRIYMLVYVDDIVIAGSTPGAVDRLVRALSAQFPIKDLGVLDYFLGLEASFHSGG</sequence>
<gene>
    <name evidence="3" type="ORF">QYE76_050996</name>
</gene>
<evidence type="ECO:0000313" key="4">
    <source>
        <dbReference type="Proteomes" id="UP001231189"/>
    </source>
</evidence>
<dbReference type="PANTHER" id="PTHR47481:SF31">
    <property type="entry name" value="OS01G0873500 PROTEIN"/>
    <property type="match status" value="1"/>
</dbReference>
<feature type="compositionally biased region" description="Low complexity" evidence="1">
    <location>
        <begin position="259"/>
        <end position="271"/>
    </location>
</feature>
<feature type="region of interest" description="Disordered" evidence="1">
    <location>
        <begin position="415"/>
        <end position="501"/>
    </location>
</feature>
<feature type="compositionally biased region" description="Gly residues" evidence="1">
    <location>
        <begin position="272"/>
        <end position="300"/>
    </location>
</feature>
<evidence type="ECO:0000259" key="2">
    <source>
        <dbReference type="Pfam" id="PF07727"/>
    </source>
</evidence>
<dbReference type="Proteomes" id="UP001231189">
    <property type="component" value="Unassembled WGS sequence"/>
</dbReference>
<dbReference type="Pfam" id="PF07727">
    <property type="entry name" value="RVT_2"/>
    <property type="match status" value="1"/>
</dbReference>